<reference evidence="1 2" key="1">
    <citation type="submission" date="2017-01" db="EMBL/GenBank/DDBJ databases">
        <authorList>
            <consortium name="Urmite Genomes"/>
        </authorList>
    </citation>
    <scope>NUCLEOTIDE SEQUENCE [LARGE SCALE GENOMIC DNA]</scope>
    <source>
        <strain evidence="1 2">AB215</strain>
    </source>
</reference>
<protein>
    <submittedName>
        <fullName evidence="1">Nitroimidazol reductase NimA or a related FMN-containing flavoprotein, pyridoxamine 5'-phosphate oxidase superfamily</fullName>
    </submittedName>
</protein>
<keyword evidence="2" id="KW-1185">Reference proteome</keyword>
<proteinExistence type="predicted"/>
<dbReference type="Pfam" id="PF12900">
    <property type="entry name" value="Pyridox_ox_2"/>
    <property type="match status" value="1"/>
</dbReference>
<accession>A0A2U3PFG0</accession>
<dbReference type="Proteomes" id="UP000240424">
    <property type="component" value="Unassembled WGS sequence"/>
</dbReference>
<dbReference type="InterPro" id="IPR024747">
    <property type="entry name" value="Pyridox_Oxase-rel"/>
</dbReference>
<gene>
    <name evidence="1" type="ORF">MNAB215_4645</name>
</gene>
<dbReference type="SUPFAM" id="SSF50475">
    <property type="entry name" value="FMN-binding split barrel"/>
    <property type="match status" value="1"/>
</dbReference>
<sequence length="154" mass="16444">MIGGVNDRGYDGGLGLAQAAAGAQRLTSTEAVRLLASITYGRVVFTLDALPAIRPVNHLLDEGRIIIRTRLTASISAAVRSTDGVVVAYEADSIDPQSRTGWSVVVTGHARTITDPDQVSRYEQLLHPWVNHADTVVAIEPAIIAGFRINATEN</sequence>
<dbReference type="InterPro" id="IPR012349">
    <property type="entry name" value="Split_barrel_FMN-bd"/>
</dbReference>
<dbReference type="Gene3D" id="2.30.110.10">
    <property type="entry name" value="Electron Transport, Fmn-binding Protein, Chain A"/>
    <property type="match status" value="1"/>
</dbReference>
<organism evidence="1 2">
    <name type="scientific">Mycobacterium numidiamassiliense</name>
    <dbReference type="NCBI Taxonomy" id="1841861"/>
    <lineage>
        <taxon>Bacteria</taxon>
        <taxon>Bacillati</taxon>
        <taxon>Actinomycetota</taxon>
        <taxon>Actinomycetes</taxon>
        <taxon>Mycobacteriales</taxon>
        <taxon>Mycobacteriaceae</taxon>
        <taxon>Mycobacterium</taxon>
    </lineage>
</organism>
<dbReference type="AlphaFoldDB" id="A0A2U3PFG0"/>
<name>A0A2U3PFG0_9MYCO</name>
<dbReference type="EMBL" id="FUEZ01000004">
    <property type="protein sequence ID" value="SPM42425.1"/>
    <property type="molecule type" value="Genomic_DNA"/>
</dbReference>
<evidence type="ECO:0000313" key="2">
    <source>
        <dbReference type="Proteomes" id="UP000240424"/>
    </source>
</evidence>
<dbReference type="OrthoDB" id="3212118at2"/>
<evidence type="ECO:0000313" key="1">
    <source>
        <dbReference type="EMBL" id="SPM42425.1"/>
    </source>
</evidence>
<dbReference type="STRING" id="1841861.GCA_900157365_02965"/>